<protein>
    <submittedName>
        <fullName evidence="3">Peptidoglycan binding protein CsiV</fullName>
    </submittedName>
</protein>
<organism evidence="3 4">
    <name type="scientific">Neiella holothuriorum</name>
    <dbReference type="NCBI Taxonomy" id="2870530"/>
    <lineage>
        <taxon>Bacteria</taxon>
        <taxon>Pseudomonadati</taxon>
        <taxon>Pseudomonadota</taxon>
        <taxon>Gammaproteobacteria</taxon>
        <taxon>Alteromonadales</taxon>
        <taxon>Echinimonadaceae</taxon>
        <taxon>Neiella</taxon>
    </lineage>
</organism>
<dbReference type="Proteomes" id="UP001166251">
    <property type="component" value="Unassembled WGS sequence"/>
</dbReference>
<evidence type="ECO:0000313" key="3">
    <source>
        <dbReference type="EMBL" id="MBW8190329.1"/>
    </source>
</evidence>
<dbReference type="RefSeq" id="WP_220103002.1">
    <property type="nucleotide sequence ID" value="NZ_JAHZSS010000003.1"/>
</dbReference>
<keyword evidence="2" id="KW-0732">Signal</keyword>
<dbReference type="InterPro" id="IPR021241">
    <property type="entry name" value="CsiV"/>
</dbReference>
<name>A0ABS7EDA5_9GAMM</name>
<keyword evidence="4" id="KW-1185">Reference proteome</keyword>
<dbReference type="Pfam" id="PF10972">
    <property type="entry name" value="CsiV"/>
    <property type="match status" value="1"/>
</dbReference>
<gene>
    <name evidence="3" type="ORF">K0504_04710</name>
</gene>
<reference evidence="3" key="1">
    <citation type="submission" date="2021-07" db="EMBL/GenBank/DDBJ databases">
        <title>Neiella marina sp. nov., isolated from the intestinal content of sea cucumber Apostichopus japonicus.</title>
        <authorList>
            <person name="Bai X."/>
        </authorList>
    </citation>
    <scope>NUCLEOTIDE SEQUENCE</scope>
    <source>
        <strain evidence="3">126</strain>
    </source>
</reference>
<evidence type="ECO:0000256" key="2">
    <source>
        <dbReference type="SAM" id="SignalP"/>
    </source>
</evidence>
<accession>A0ABS7EDA5</accession>
<proteinExistence type="predicted"/>
<feature type="chain" id="PRO_5045168234" evidence="2">
    <location>
        <begin position="38"/>
        <end position="480"/>
    </location>
</feature>
<feature type="compositionally biased region" description="Polar residues" evidence="1">
    <location>
        <begin position="308"/>
        <end position="336"/>
    </location>
</feature>
<evidence type="ECO:0000256" key="1">
    <source>
        <dbReference type="SAM" id="MobiDB-lite"/>
    </source>
</evidence>
<dbReference type="EMBL" id="JAHZSS010000003">
    <property type="protein sequence ID" value="MBW8190329.1"/>
    <property type="molecule type" value="Genomic_DNA"/>
</dbReference>
<feature type="region of interest" description="Disordered" evidence="1">
    <location>
        <begin position="302"/>
        <end position="336"/>
    </location>
</feature>
<sequence length="480" mass="53182">MNKLTYRAAPFKPAVLKPALLTAALLGSALATPSALARWFEVEVILFSRTEDPTQLDEDFEASRQSKVAAKQLDLFAAFLLAPDDCPQPEPVPLAALADEGLSQVALPLTEQEIGILGTTLGSTTDVLEPSEDAIEQGVQYDEFGFPIAEPELEPEADSATAEEAQDLLMPEELEPARTPEEQLAFEQWLNDCQKPRSYDELTQLPVAMTPHQIPETDSQAYLLTPELLQLTDARRKLANGGAYKPMLHAGWRINIDSKRRMPALKLIAGQNFGARYSSDGWEHPIEEPMLLDDTEVLSLDSSDELSQHSTNDTQLSAGIENTETTGDPSLPTSQPVTAIQSTSTLTQPWQEVDLTPTPVVLKPAVWELEANLHIWLANWLHVETDMVLRRSGRKSPQDVAQPPEQLALAMEPTSTLISDAATVPFLFSYQMAQFRRVRSQELHYFDHPMMGMLVQIRPYEVRPDPEPETDIDTSAPAIN</sequence>
<comment type="caution">
    <text evidence="3">The sequence shown here is derived from an EMBL/GenBank/DDBJ whole genome shotgun (WGS) entry which is preliminary data.</text>
</comment>
<evidence type="ECO:0000313" key="4">
    <source>
        <dbReference type="Proteomes" id="UP001166251"/>
    </source>
</evidence>
<feature type="signal peptide" evidence="2">
    <location>
        <begin position="1"/>
        <end position="37"/>
    </location>
</feature>